<dbReference type="InterPro" id="IPR020936">
    <property type="entry name" value="TrhO"/>
</dbReference>
<dbReference type="Proteomes" id="UP001368500">
    <property type="component" value="Unassembled WGS sequence"/>
</dbReference>
<evidence type="ECO:0000313" key="4">
    <source>
        <dbReference type="Proteomes" id="UP001368500"/>
    </source>
</evidence>
<dbReference type="PANTHER" id="PTHR43268">
    <property type="entry name" value="THIOSULFATE SULFURTRANSFERASE/RHODANESE-LIKE DOMAIN-CONTAINING PROTEIN 2"/>
    <property type="match status" value="1"/>
</dbReference>
<evidence type="ECO:0000313" key="3">
    <source>
        <dbReference type="EMBL" id="MEK8027572.1"/>
    </source>
</evidence>
<feature type="region of interest" description="Disordered" evidence="1">
    <location>
        <begin position="1"/>
        <end position="32"/>
    </location>
</feature>
<dbReference type="PANTHER" id="PTHR43268:SF6">
    <property type="entry name" value="THIOSULFATE SULFURTRANSFERASE_RHODANESE-LIKE DOMAIN-CONTAINING PROTEIN 2"/>
    <property type="match status" value="1"/>
</dbReference>
<feature type="domain" description="Rhodanese" evidence="2">
    <location>
        <begin position="168"/>
        <end position="256"/>
    </location>
</feature>
<dbReference type="Gene3D" id="3.30.70.100">
    <property type="match status" value="1"/>
</dbReference>
<dbReference type="Pfam" id="PF17773">
    <property type="entry name" value="UPF0176_N"/>
    <property type="match status" value="1"/>
</dbReference>
<dbReference type="EMBL" id="JBBUTF010000015">
    <property type="protein sequence ID" value="MEK8027572.1"/>
    <property type="molecule type" value="Genomic_DNA"/>
</dbReference>
<dbReference type="PROSITE" id="PS50206">
    <property type="entry name" value="RHODANESE_3"/>
    <property type="match status" value="1"/>
</dbReference>
<name>A0ABU9BF53_9BURK</name>
<keyword evidence="4" id="KW-1185">Reference proteome</keyword>
<dbReference type="Pfam" id="PF00581">
    <property type="entry name" value="Rhodanese"/>
    <property type="match status" value="1"/>
</dbReference>
<dbReference type="SMART" id="SM00450">
    <property type="entry name" value="RHOD"/>
    <property type="match status" value="1"/>
</dbReference>
<proteinExistence type="predicted"/>
<dbReference type="SUPFAM" id="SSF52821">
    <property type="entry name" value="Rhodanese/Cell cycle control phosphatase"/>
    <property type="match status" value="1"/>
</dbReference>
<gene>
    <name evidence="3" type="ORF">AACH11_16535</name>
</gene>
<organism evidence="3 4">
    <name type="scientific">Pseudaquabacterium rugosum</name>
    <dbReference type="NCBI Taxonomy" id="2984194"/>
    <lineage>
        <taxon>Bacteria</taxon>
        <taxon>Pseudomonadati</taxon>
        <taxon>Pseudomonadota</taxon>
        <taxon>Betaproteobacteria</taxon>
        <taxon>Burkholderiales</taxon>
        <taxon>Sphaerotilaceae</taxon>
        <taxon>Pseudaquabacterium</taxon>
    </lineage>
</organism>
<evidence type="ECO:0000259" key="2">
    <source>
        <dbReference type="PROSITE" id="PS50206"/>
    </source>
</evidence>
<dbReference type="RefSeq" id="WP_341375355.1">
    <property type="nucleotide sequence ID" value="NZ_JBBUTF010000015.1"/>
</dbReference>
<dbReference type="InterPro" id="IPR001763">
    <property type="entry name" value="Rhodanese-like_dom"/>
</dbReference>
<dbReference type="Gene3D" id="3.40.250.10">
    <property type="entry name" value="Rhodanese-like domain"/>
    <property type="match status" value="1"/>
</dbReference>
<reference evidence="3 4" key="1">
    <citation type="submission" date="2024-04" db="EMBL/GenBank/DDBJ databases">
        <title>Novel species of the genus Ideonella isolated from streams.</title>
        <authorList>
            <person name="Lu H."/>
        </authorList>
    </citation>
    <scope>NUCLEOTIDE SEQUENCE [LARGE SCALE GENOMIC DNA]</scope>
    <source>
        <strain evidence="3 4">BYS139W</strain>
    </source>
</reference>
<accession>A0ABU9BF53</accession>
<comment type="caution">
    <text evidence="3">The sequence shown here is derived from an EMBL/GenBank/DDBJ whole genome shotgun (WGS) entry which is preliminary data.</text>
</comment>
<sequence>MPGFRPSPALSGATDLHSALSAPPAPSSRPAPTQVHSAFYRFVPLADPMASAAALRRLGEACGVLGAILLAREGLNGAVAGSPQAVQAFEAGLCAGGAALGWHAQALQGLVFKHSACQQPPFARLKVGVKPEIVALGPLHDVDAAGLPPPDEQDDSHLSPQDWRTLMQRDDVVLLDNRNHFEFRLGRFAGALDPQVASFRDFQAALSDAAPRWRADGKAVAMYCTGGIRCDKTAPWLRSLGLTVWQLDGGILNYCQSLPDADRDWQGECFVFDRRIALDSRLRETGRRPQEVYDPRRPDEAWRLERALRLDAAVAGPSAPQDDGHA</sequence>
<protein>
    <submittedName>
        <fullName evidence="3">Rhodanese-like domain-containing protein</fullName>
    </submittedName>
</protein>
<evidence type="ECO:0000256" key="1">
    <source>
        <dbReference type="SAM" id="MobiDB-lite"/>
    </source>
</evidence>
<dbReference type="InterPro" id="IPR036873">
    <property type="entry name" value="Rhodanese-like_dom_sf"/>
</dbReference>
<dbReference type="InterPro" id="IPR040503">
    <property type="entry name" value="TRHO_N"/>
</dbReference>